<keyword evidence="2" id="KW-1185">Reference proteome</keyword>
<reference evidence="1" key="2">
    <citation type="journal article" date="2022" name="New Phytol.">
        <title>Evolutionary transition to the ectomycorrhizal habit in the genomes of a hyperdiverse lineage of mushroom-forming fungi.</title>
        <authorList>
            <person name="Looney B."/>
            <person name="Miyauchi S."/>
            <person name="Morin E."/>
            <person name="Drula E."/>
            <person name="Courty P.E."/>
            <person name="Kohler A."/>
            <person name="Kuo A."/>
            <person name="LaButti K."/>
            <person name="Pangilinan J."/>
            <person name="Lipzen A."/>
            <person name="Riley R."/>
            <person name="Andreopoulos W."/>
            <person name="He G."/>
            <person name="Johnson J."/>
            <person name="Nolan M."/>
            <person name="Tritt A."/>
            <person name="Barry K.W."/>
            <person name="Grigoriev I.V."/>
            <person name="Nagy L.G."/>
            <person name="Hibbett D."/>
            <person name="Henrissat B."/>
            <person name="Matheny P.B."/>
            <person name="Labbe J."/>
            <person name="Martin F.M."/>
        </authorList>
    </citation>
    <scope>NUCLEOTIDE SEQUENCE</scope>
    <source>
        <strain evidence="1">FP105234-sp</strain>
    </source>
</reference>
<accession>A0ACB8S8R9</accession>
<organism evidence="1 2">
    <name type="scientific">Auriscalpium vulgare</name>
    <dbReference type="NCBI Taxonomy" id="40419"/>
    <lineage>
        <taxon>Eukaryota</taxon>
        <taxon>Fungi</taxon>
        <taxon>Dikarya</taxon>
        <taxon>Basidiomycota</taxon>
        <taxon>Agaricomycotina</taxon>
        <taxon>Agaricomycetes</taxon>
        <taxon>Russulales</taxon>
        <taxon>Auriscalpiaceae</taxon>
        <taxon>Auriscalpium</taxon>
    </lineage>
</organism>
<dbReference type="EMBL" id="MU275846">
    <property type="protein sequence ID" value="KAI0052376.1"/>
    <property type="molecule type" value="Genomic_DNA"/>
</dbReference>
<reference evidence="1" key="1">
    <citation type="submission" date="2021-02" db="EMBL/GenBank/DDBJ databases">
        <authorList>
            <consortium name="DOE Joint Genome Institute"/>
            <person name="Ahrendt S."/>
            <person name="Looney B.P."/>
            <person name="Miyauchi S."/>
            <person name="Morin E."/>
            <person name="Drula E."/>
            <person name="Courty P.E."/>
            <person name="Chicoki N."/>
            <person name="Fauchery L."/>
            <person name="Kohler A."/>
            <person name="Kuo A."/>
            <person name="Labutti K."/>
            <person name="Pangilinan J."/>
            <person name="Lipzen A."/>
            <person name="Riley R."/>
            <person name="Andreopoulos W."/>
            <person name="He G."/>
            <person name="Johnson J."/>
            <person name="Barry K.W."/>
            <person name="Grigoriev I.V."/>
            <person name="Nagy L."/>
            <person name="Hibbett D."/>
            <person name="Henrissat B."/>
            <person name="Matheny P.B."/>
            <person name="Labbe J."/>
            <person name="Martin F."/>
        </authorList>
    </citation>
    <scope>NUCLEOTIDE SEQUENCE</scope>
    <source>
        <strain evidence="1">FP105234-sp</strain>
    </source>
</reference>
<dbReference type="Proteomes" id="UP000814033">
    <property type="component" value="Unassembled WGS sequence"/>
</dbReference>
<gene>
    <name evidence="1" type="ORF">FA95DRAFT_1533194</name>
</gene>
<comment type="caution">
    <text evidence="1">The sequence shown here is derived from an EMBL/GenBank/DDBJ whole genome shotgun (WGS) entry which is preliminary data.</text>
</comment>
<proteinExistence type="predicted"/>
<sequence length="356" mass="39486">MALSRKRKQRSYHSSDRPPRSTRAFDRDDPAVSPAVDSSLFIVAHEADVVRGPQAAYAADSLEVTLVDANGESSKRVGDSLIMWERSGQQEDVWVDRYDARLLLDALPTAFTATTVSSGAGERPSSPSGWSDLPSDAEDTFFFSPEETDDYHRDKRRRQIDRLREDRLKALQNEDHEADADTGERWGGSDEEPDEAEVAIMRRTATHVLSSPNPAHLEMRILANHGADPRFAFLRGRWSRAWALTKAVVRQETITKETAEKREKERKTALGGLMGYDDSDSDADEDDGKADEELSKISENARADSAGQNDGGGGDANAEDAARQARRERAKKWVDARRAARSTGRSGEDILEHTSS</sequence>
<protein>
    <submittedName>
        <fullName evidence="1">Uncharacterized protein</fullName>
    </submittedName>
</protein>
<name>A0ACB8S8R9_9AGAM</name>
<evidence type="ECO:0000313" key="2">
    <source>
        <dbReference type="Proteomes" id="UP000814033"/>
    </source>
</evidence>
<evidence type="ECO:0000313" key="1">
    <source>
        <dbReference type="EMBL" id="KAI0052376.1"/>
    </source>
</evidence>